<feature type="region of interest" description="Disordered" evidence="1">
    <location>
        <begin position="52"/>
        <end position="99"/>
    </location>
</feature>
<evidence type="ECO:0000256" key="1">
    <source>
        <dbReference type="SAM" id="MobiDB-lite"/>
    </source>
</evidence>
<keyword evidence="3" id="KW-1185">Reference proteome</keyword>
<name>A0A8T2NWL9_9TELE</name>
<proteinExistence type="predicted"/>
<evidence type="ECO:0000313" key="2">
    <source>
        <dbReference type="EMBL" id="KAG9344534.1"/>
    </source>
</evidence>
<feature type="compositionally biased region" description="Pro residues" evidence="1">
    <location>
        <begin position="23"/>
        <end position="33"/>
    </location>
</feature>
<dbReference type="AlphaFoldDB" id="A0A8T2NWL9"/>
<feature type="region of interest" description="Disordered" evidence="1">
    <location>
        <begin position="16"/>
        <end position="39"/>
    </location>
</feature>
<organism evidence="2 3">
    <name type="scientific">Albula glossodonta</name>
    <name type="common">roundjaw bonefish</name>
    <dbReference type="NCBI Taxonomy" id="121402"/>
    <lineage>
        <taxon>Eukaryota</taxon>
        <taxon>Metazoa</taxon>
        <taxon>Chordata</taxon>
        <taxon>Craniata</taxon>
        <taxon>Vertebrata</taxon>
        <taxon>Euteleostomi</taxon>
        <taxon>Actinopterygii</taxon>
        <taxon>Neopterygii</taxon>
        <taxon>Teleostei</taxon>
        <taxon>Albuliformes</taxon>
        <taxon>Albulidae</taxon>
        <taxon>Albula</taxon>
    </lineage>
</organism>
<protein>
    <submittedName>
        <fullName evidence="2">Uncharacterized protein</fullName>
    </submittedName>
</protein>
<feature type="compositionally biased region" description="Low complexity" evidence="1">
    <location>
        <begin position="54"/>
        <end position="65"/>
    </location>
</feature>
<sequence length="99" mass="10793">MMPQIAEAELHLLRTAERQLRTLPPPPPPPFQPAPLTELHHHLPAKLPWPFPDDTPLTFFPATAPEAPPSMSPQPGADVRCPWVVSSPPGSAQELTDGE</sequence>
<feature type="compositionally biased region" description="Polar residues" evidence="1">
    <location>
        <begin position="88"/>
        <end position="99"/>
    </location>
</feature>
<dbReference type="Proteomes" id="UP000824540">
    <property type="component" value="Unassembled WGS sequence"/>
</dbReference>
<accession>A0A8T2NWL9</accession>
<reference evidence="2" key="1">
    <citation type="thesis" date="2021" institute="BYU ScholarsArchive" country="Provo, UT, USA">
        <title>Applications of and Algorithms for Genome Assembly and Genomic Analyses with an Emphasis on Marine Teleosts.</title>
        <authorList>
            <person name="Pickett B.D."/>
        </authorList>
    </citation>
    <scope>NUCLEOTIDE SEQUENCE</scope>
    <source>
        <strain evidence="2">HI-2016</strain>
    </source>
</reference>
<comment type="caution">
    <text evidence="2">The sequence shown here is derived from an EMBL/GenBank/DDBJ whole genome shotgun (WGS) entry which is preliminary data.</text>
</comment>
<gene>
    <name evidence="2" type="ORF">JZ751_011204</name>
</gene>
<dbReference type="EMBL" id="JAFBMS010000020">
    <property type="protein sequence ID" value="KAG9344534.1"/>
    <property type="molecule type" value="Genomic_DNA"/>
</dbReference>
<evidence type="ECO:0000313" key="3">
    <source>
        <dbReference type="Proteomes" id="UP000824540"/>
    </source>
</evidence>